<dbReference type="Pfam" id="PF00565">
    <property type="entry name" value="SNase"/>
    <property type="match status" value="1"/>
</dbReference>
<protein>
    <submittedName>
        <fullName evidence="6">Thermonuclease family protein</fullName>
    </submittedName>
</protein>
<dbReference type="PROSITE" id="PS50830">
    <property type="entry name" value="TNASE_3"/>
    <property type="match status" value="1"/>
</dbReference>
<dbReference type="GO" id="GO:0004519">
    <property type="term" value="F:endonuclease activity"/>
    <property type="evidence" value="ECO:0007669"/>
    <property type="project" value="UniProtKB-KW"/>
</dbReference>
<dbReference type="InterPro" id="IPR035437">
    <property type="entry name" value="SNase_OB-fold_sf"/>
</dbReference>
<dbReference type="CDD" id="cd00175">
    <property type="entry name" value="SNc"/>
    <property type="match status" value="1"/>
</dbReference>
<feature type="region of interest" description="Disordered" evidence="4">
    <location>
        <begin position="1"/>
        <end position="31"/>
    </location>
</feature>
<keyword evidence="7" id="KW-1185">Reference proteome</keyword>
<dbReference type="AlphaFoldDB" id="A0A7D4BY26"/>
<proteinExistence type="predicted"/>
<dbReference type="SUPFAM" id="SSF57884">
    <property type="entry name" value="Ada DNA repair protein, N-terminal domain (N-Ada 10)"/>
    <property type="match status" value="1"/>
</dbReference>
<dbReference type="InterPro" id="IPR035451">
    <property type="entry name" value="Ada-like_dom_sf"/>
</dbReference>
<dbReference type="Proteomes" id="UP000503088">
    <property type="component" value="Chromosome"/>
</dbReference>
<evidence type="ECO:0000313" key="7">
    <source>
        <dbReference type="Proteomes" id="UP000503088"/>
    </source>
</evidence>
<dbReference type="GO" id="GO:0016787">
    <property type="term" value="F:hydrolase activity"/>
    <property type="evidence" value="ECO:0007669"/>
    <property type="project" value="UniProtKB-KW"/>
</dbReference>
<organism evidence="6 7">
    <name type="scientific">Kroppenstedtia pulmonis</name>
    <dbReference type="NCBI Taxonomy" id="1380685"/>
    <lineage>
        <taxon>Bacteria</taxon>
        <taxon>Bacillati</taxon>
        <taxon>Bacillota</taxon>
        <taxon>Bacilli</taxon>
        <taxon>Bacillales</taxon>
        <taxon>Thermoactinomycetaceae</taxon>
        <taxon>Kroppenstedtia</taxon>
    </lineage>
</organism>
<dbReference type="Gene3D" id="2.40.50.90">
    <property type="match status" value="1"/>
</dbReference>
<dbReference type="PANTHER" id="PTHR12302:SF3">
    <property type="entry name" value="SERINE_THREONINE-PROTEIN KINASE 31"/>
    <property type="match status" value="1"/>
</dbReference>
<keyword evidence="2" id="KW-0255">Endonuclease</keyword>
<gene>
    <name evidence="6" type="ORF">GXN76_02275</name>
</gene>
<feature type="domain" description="TNase-like" evidence="5">
    <location>
        <begin position="28"/>
        <end position="161"/>
    </location>
</feature>
<dbReference type="Gene3D" id="3.40.10.10">
    <property type="entry name" value="DNA Methylphosphotriester Repair Domain"/>
    <property type="match status" value="1"/>
</dbReference>
<accession>A0A7D4BY26</accession>
<dbReference type="SUPFAM" id="SSF50199">
    <property type="entry name" value="Staphylococcal nuclease"/>
    <property type="match status" value="1"/>
</dbReference>
<evidence type="ECO:0000256" key="1">
    <source>
        <dbReference type="ARBA" id="ARBA00022722"/>
    </source>
</evidence>
<dbReference type="PANTHER" id="PTHR12302">
    <property type="entry name" value="EBNA2 BINDING PROTEIN P100"/>
    <property type="match status" value="1"/>
</dbReference>
<dbReference type="GO" id="GO:0003676">
    <property type="term" value="F:nucleic acid binding"/>
    <property type="evidence" value="ECO:0007669"/>
    <property type="project" value="InterPro"/>
</dbReference>
<dbReference type="KEGG" id="kpul:GXN76_02275"/>
<evidence type="ECO:0000256" key="4">
    <source>
        <dbReference type="SAM" id="MobiDB-lite"/>
    </source>
</evidence>
<dbReference type="EMBL" id="CP048104">
    <property type="protein sequence ID" value="QKG85853.1"/>
    <property type="molecule type" value="Genomic_DNA"/>
</dbReference>
<dbReference type="SMART" id="SM00318">
    <property type="entry name" value="SNc"/>
    <property type="match status" value="1"/>
</dbReference>
<evidence type="ECO:0000256" key="3">
    <source>
        <dbReference type="ARBA" id="ARBA00022801"/>
    </source>
</evidence>
<feature type="compositionally biased region" description="Basic and acidic residues" evidence="4">
    <location>
        <begin position="219"/>
        <end position="233"/>
    </location>
</feature>
<keyword evidence="3" id="KW-0378">Hydrolase</keyword>
<sequence>MLVLAACNNGTSEAPASSSSSSSSEDENRIPAKLIKHVDGDTTKFKVEGKEETVRYLLIDTPETVHPKKEVEPMGPEASDFVKKMLTQADRIELELDVSERDKYGRLLAYVYADGKSVQEELLKNGLARVAYVYQPNVKYVDRYREIQDAARKKEVGIWQYENYATDKGFDADAVDTNQEKKSGNEKEKFVASKNSDVYHKTDCSDVPKIKPENRIYFETEEEAKKSGRERSRTPGCWD</sequence>
<dbReference type="PROSITE" id="PS01284">
    <property type="entry name" value="TNASE_2"/>
    <property type="match status" value="1"/>
</dbReference>
<evidence type="ECO:0000313" key="6">
    <source>
        <dbReference type="EMBL" id="QKG85853.1"/>
    </source>
</evidence>
<dbReference type="InterPro" id="IPR002071">
    <property type="entry name" value="Thermonucl_AS"/>
</dbReference>
<keyword evidence="1" id="KW-0540">Nuclease</keyword>
<reference evidence="6 7" key="1">
    <citation type="submission" date="2020-01" db="EMBL/GenBank/DDBJ databases">
        <authorList>
            <person name="Gulvik C.A."/>
            <person name="Batra D.G."/>
        </authorList>
    </citation>
    <scope>NUCLEOTIDE SEQUENCE [LARGE SCALE GENOMIC DNA]</scope>
    <source>
        <strain evidence="6 7">W9323</strain>
    </source>
</reference>
<evidence type="ECO:0000256" key="2">
    <source>
        <dbReference type="ARBA" id="ARBA00022759"/>
    </source>
</evidence>
<dbReference type="InterPro" id="IPR016071">
    <property type="entry name" value="Staphylococal_nuclease_OB-fold"/>
</dbReference>
<evidence type="ECO:0000259" key="5">
    <source>
        <dbReference type="PROSITE" id="PS50830"/>
    </source>
</evidence>
<name>A0A7D4BY26_9BACL</name>
<feature type="region of interest" description="Disordered" evidence="4">
    <location>
        <begin position="219"/>
        <end position="239"/>
    </location>
</feature>